<proteinExistence type="inferred from homology"/>
<evidence type="ECO:0000256" key="5">
    <source>
        <dbReference type="ARBA" id="ARBA00022692"/>
    </source>
</evidence>
<comment type="caution">
    <text evidence="11">The sequence shown here is derived from an EMBL/GenBank/DDBJ whole genome shotgun (WGS) entry which is preliminary data.</text>
</comment>
<feature type="transmembrane region" description="Helical" evidence="10">
    <location>
        <begin position="40"/>
        <end position="59"/>
    </location>
</feature>
<comment type="similarity">
    <text evidence="2 10">Belongs to the FliR/MopE/SpaR family.</text>
</comment>
<feature type="transmembrane region" description="Helical" evidence="10">
    <location>
        <begin position="177"/>
        <end position="201"/>
    </location>
</feature>
<dbReference type="EMBL" id="BAABJZ010000077">
    <property type="protein sequence ID" value="GAA4888823.1"/>
    <property type="molecule type" value="Genomic_DNA"/>
</dbReference>
<feature type="transmembrane region" description="Helical" evidence="10">
    <location>
        <begin position="12"/>
        <end position="33"/>
    </location>
</feature>
<feature type="transmembrane region" description="Helical" evidence="10">
    <location>
        <begin position="213"/>
        <end position="233"/>
    </location>
</feature>
<dbReference type="InterPro" id="IPR002010">
    <property type="entry name" value="T3SS_IM_R"/>
</dbReference>
<name>A0ABP9EWA5_9GAMM</name>
<evidence type="ECO:0000313" key="11">
    <source>
        <dbReference type="EMBL" id="GAA4888823.1"/>
    </source>
</evidence>
<evidence type="ECO:0000313" key="12">
    <source>
        <dbReference type="Proteomes" id="UP001499988"/>
    </source>
</evidence>
<dbReference type="RefSeq" id="WP_345335507.1">
    <property type="nucleotide sequence ID" value="NZ_BAABJZ010000077.1"/>
</dbReference>
<keyword evidence="6 10" id="KW-1133">Transmembrane helix</keyword>
<dbReference type="PANTHER" id="PTHR30065:SF8">
    <property type="entry name" value="FLAGELLAR BIOSYNTHETIC PROTEIN FLIR"/>
    <property type="match status" value="1"/>
</dbReference>
<feature type="transmembrane region" description="Helical" evidence="10">
    <location>
        <begin position="79"/>
        <end position="99"/>
    </location>
</feature>
<sequence>MLELTATDINSYIGTFWWPFFRIMGAFALMPLFSNGHVPIQVRLLLAMAIAGLAGPLLPSPPAVDPLSVSALGLAFEQFAVGSLMGLILSLLIHILSMLGQMLSMQMGLAMSVMNDPANGVNHALLGQLLVMYGTLLFLALDGHLVSLAVLIDSFYLWPVGSGVFDLPLMMVVMKFGWTFAMALMMAIPAVMAMLMVNITFGVLNKAAPSLNVYSLGFPMAMLLGLFSILISFSGLPDRYTEICIDALAAMHQLVGGTP</sequence>
<evidence type="ECO:0000256" key="1">
    <source>
        <dbReference type="ARBA" id="ARBA00002578"/>
    </source>
</evidence>
<protein>
    <recommendedName>
        <fullName evidence="3 9">Flagellar biosynthetic protein FliR</fullName>
    </recommendedName>
</protein>
<feature type="transmembrane region" description="Helical" evidence="10">
    <location>
        <begin position="120"/>
        <end position="139"/>
    </location>
</feature>
<keyword evidence="11" id="KW-0969">Cilium</keyword>
<dbReference type="NCBIfam" id="TIGR01400">
    <property type="entry name" value="fliR"/>
    <property type="match status" value="1"/>
</dbReference>
<keyword evidence="8 10" id="KW-0975">Bacterial flagellum</keyword>
<evidence type="ECO:0000256" key="8">
    <source>
        <dbReference type="ARBA" id="ARBA00023143"/>
    </source>
</evidence>
<evidence type="ECO:0000256" key="4">
    <source>
        <dbReference type="ARBA" id="ARBA00022475"/>
    </source>
</evidence>
<dbReference type="InterPro" id="IPR006303">
    <property type="entry name" value="FliR"/>
</dbReference>
<comment type="subcellular location">
    <subcellularLocation>
        <location evidence="10">Cell membrane</location>
        <topology evidence="10">Multi-pass membrane protein</topology>
    </subcellularLocation>
    <subcellularLocation>
        <location evidence="10">Bacterial flagellum basal body</location>
    </subcellularLocation>
</comment>
<accession>A0ABP9EWA5</accession>
<dbReference type="PANTHER" id="PTHR30065">
    <property type="entry name" value="FLAGELLAR BIOSYNTHETIC PROTEIN FLIR"/>
    <property type="match status" value="1"/>
</dbReference>
<keyword evidence="11" id="KW-0282">Flagellum</keyword>
<dbReference type="Pfam" id="PF01311">
    <property type="entry name" value="Bac_export_1"/>
    <property type="match status" value="1"/>
</dbReference>
<comment type="function">
    <text evidence="1 10">Role in flagellar biosynthesis.</text>
</comment>
<keyword evidence="7 10" id="KW-0472">Membrane</keyword>
<keyword evidence="12" id="KW-1185">Reference proteome</keyword>
<reference evidence="12" key="1">
    <citation type="journal article" date="2019" name="Int. J. Syst. Evol. Microbiol.">
        <title>The Global Catalogue of Microorganisms (GCM) 10K type strain sequencing project: providing services to taxonomists for standard genome sequencing and annotation.</title>
        <authorList>
            <consortium name="The Broad Institute Genomics Platform"/>
            <consortium name="The Broad Institute Genome Sequencing Center for Infectious Disease"/>
            <person name="Wu L."/>
            <person name="Ma J."/>
        </authorList>
    </citation>
    <scope>NUCLEOTIDE SEQUENCE [LARGE SCALE GENOMIC DNA]</scope>
    <source>
        <strain evidence="12">JCM 18401</strain>
    </source>
</reference>
<evidence type="ECO:0000256" key="3">
    <source>
        <dbReference type="ARBA" id="ARBA00021717"/>
    </source>
</evidence>
<keyword evidence="5 10" id="KW-0812">Transmembrane</keyword>
<keyword evidence="4 10" id="KW-1003">Cell membrane</keyword>
<evidence type="ECO:0000256" key="10">
    <source>
        <dbReference type="RuleBase" id="RU362071"/>
    </source>
</evidence>
<gene>
    <name evidence="11" type="primary">fliR_2</name>
    <name evidence="11" type="ORF">GCM10023333_22690</name>
</gene>
<dbReference type="Proteomes" id="UP001499988">
    <property type="component" value="Unassembled WGS sequence"/>
</dbReference>
<organism evidence="11 12">
    <name type="scientific">Ferrimonas pelagia</name>
    <dbReference type="NCBI Taxonomy" id="1177826"/>
    <lineage>
        <taxon>Bacteria</taxon>
        <taxon>Pseudomonadati</taxon>
        <taxon>Pseudomonadota</taxon>
        <taxon>Gammaproteobacteria</taxon>
        <taxon>Alteromonadales</taxon>
        <taxon>Ferrimonadaceae</taxon>
        <taxon>Ferrimonas</taxon>
    </lineage>
</organism>
<evidence type="ECO:0000256" key="2">
    <source>
        <dbReference type="ARBA" id="ARBA00009772"/>
    </source>
</evidence>
<keyword evidence="11" id="KW-0966">Cell projection</keyword>
<evidence type="ECO:0000256" key="7">
    <source>
        <dbReference type="ARBA" id="ARBA00023136"/>
    </source>
</evidence>
<dbReference type="PRINTS" id="PR00953">
    <property type="entry name" value="TYPE3IMRPROT"/>
</dbReference>
<evidence type="ECO:0000256" key="6">
    <source>
        <dbReference type="ARBA" id="ARBA00022989"/>
    </source>
</evidence>
<evidence type="ECO:0000256" key="9">
    <source>
        <dbReference type="NCBIfam" id="TIGR01400"/>
    </source>
</evidence>